<sequence length="336" mass="38083">MVTIKLPASRLTGRQGICNLLTFMGTGQSYRTSSFLGLSNAEKPGGIDGFYSENLEECLKLFEDAVQKNSDFMASKGGWSHQEVWEFAGEEKYGSEKGFYQISDQKVWGEPNQLLSARPLKRNGMCGYKKLSYEQKFAPYWTMEIQEKWVKFLENMLGQDPAQYKGARHTFSYTLDFIQALGLDGFRTGLTSFQTTVNLCFKSICLPPTIDELVSFIAQNSGLGAYNGLVELGFCLSNKAEIRCALRIIYDHLEHHLSPTDAELLAFTTHSWIVIEHILCKVARYTNRVDSMGTWAKEAEEKGKWIKKRGEKDYMAFPIALLGTREKVEAIISLYK</sequence>
<keyword evidence="2" id="KW-1185">Reference proteome</keyword>
<accession>A0A9P5TVH1</accession>
<reference evidence="1" key="1">
    <citation type="submission" date="2020-11" db="EMBL/GenBank/DDBJ databases">
        <authorList>
            <consortium name="DOE Joint Genome Institute"/>
            <person name="Ahrendt S."/>
            <person name="Riley R."/>
            <person name="Andreopoulos W."/>
            <person name="Labutti K."/>
            <person name="Pangilinan J."/>
            <person name="Ruiz-Duenas F.J."/>
            <person name="Barrasa J.M."/>
            <person name="Sanchez-Garcia M."/>
            <person name="Camarero S."/>
            <person name="Miyauchi S."/>
            <person name="Serrano A."/>
            <person name="Linde D."/>
            <person name="Babiker R."/>
            <person name="Drula E."/>
            <person name="Ayuso-Fernandez I."/>
            <person name="Pacheco R."/>
            <person name="Padilla G."/>
            <person name="Ferreira P."/>
            <person name="Barriuso J."/>
            <person name="Kellner H."/>
            <person name="Castanera R."/>
            <person name="Alfaro M."/>
            <person name="Ramirez L."/>
            <person name="Pisabarro A.G."/>
            <person name="Kuo A."/>
            <person name="Tritt A."/>
            <person name="Lipzen A."/>
            <person name="He G."/>
            <person name="Yan M."/>
            <person name="Ng V."/>
            <person name="Cullen D."/>
            <person name="Martin F."/>
            <person name="Rosso M.-N."/>
            <person name="Henrissat B."/>
            <person name="Hibbett D."/>
            <person name="Martinez A.T."/>
            <person name="Grigoriev I.V."/>
        </authorList>
    </citation>
    <scope>NUCLEOTIDE SEQUENCE</scope>
    <source>
        <strain evidence="1">AH 40177</strain>
    </source>
</reference>
<comment type="caution">
    <text evidence="1">The sequence shown here is derived from an EMBL/GenBank/DDBJ whole genome shotgun (WGS) entry which is preliminary data.</text>
</comment>
<dbReference type="OrthoDB" id="3064439at2759"/>
<organism evidence="1 2">
    <name type="scientific">Rhodocollybia butyracea</name>
    <dbReference type="NCBI Taxonomy" id="206335"/>
    <lineage>
        <taxon>Eukaryota</taxon>
        <taxon>Fungi</taxon>
        <taxon>Dikarya</taxon>
        <taxon>Basidiomycota</taxon>
        <taxon>Agaricomycotina</taxon>
        <taxon>Agaricomycetes</taxon>
        <taxon>Agaricomycetidae</taxon>
        <taxon>Agaricales</taxon>
        <taxon>Marasmiineae</taxon>
        <taxon>Omphalotaceae</taxon>
        <taxon>Rhodocollybia</taxon>
    </lineage>
</organism>
<dbReference type="EMBL" id="JADNRY010000713">
    <property type="protein sequence ID" value="KAF9029209.1"/>
    <property type="molecule type" value="Genomic_DNA"/>
</dbReference>
<name>A0A9P5TVH1_9AGAR</name>
<dbReference type="Proteomes" id="UP000772434">
    <property type="component" value="Unassembled WGS sequence"/>
</dbReference>
<protein>
    <submittedName>
        <fullName evidence="1">Uncharacterized protein</fullName>
    </submittedName>
</protein>
<evidence type="ECO:0000313" key="1">
    <source>
        <dbReference type="EMBL" id="KAF9029209.1"/>
    </source>
</evidence>
<evidence type="ECO:0000313" key="2">
    <source>
        <dbReference type="Proteomes" id="UP000772434"/>
    </source>
</evidence>
<gene>
    <name evidence="1" type="ORF">BDP27DRAFT_1246740</name>
</gene>
<proteinExistence type="predicted"/>
<dbReference type="AlphaFoldDB" id="A0A9P5TVH1"/>